<reference evidence="4 5" key="1">
    <citation type="submission" date="2016-11" db="EMBL/GenBank/DDBJ databases">
        <authorList>
            <person name="Jaros S."/>
            <person name="Januszkiewicz K."/>
            <person name="Wedrychowicz H."/>
        </authorList>
    </citation>
    <scope>NUCLEOTIDE SEQUENCE [LARGE SCALE GENOMIC DNA]</scope>
    <source>
        <strain evidence="4 5">DSM 13106</strain>
    </source>
</reference>
<dbReference type="STRING" id="1123281.SAMN02745180_00572"/>
<sequence length="656" mass="73926">MKRAVKVLVALLLCIALLPISVLADGGGDDNAGSGDGGTSGKVDGKGFYRSGEWMYKVSLYVGLSDTALTSTSFYCGYKAVGDPVFVKPKSFSLPSGVIFGKYNKVEYLRGKPLVSDNNPKIITDNPPAIPITNGGRLSAVKNYFGDSGTLIRLINNVAKQQGTTREGLVKNTEFTIGGKKGKQNPNDILPLKGSDGKYKNKVPWVIIYEPICIAHLKDGNTKLAFTATEYAMAQEQGLFNFFYSGKDAQYIAGMTHCNLPNSVVLEKGWFDYKAFPPTQNNQKWDNRRIMRGGGWGMRIMYPNGSDVKKPIEPPEENGDYRVDTDVITSFWIYTDSRITPESPTTVTFYVDGSMVEIMDVVLPEGGSQLVWAKWHTPKEPTTVNVTAEIAGGGYFSNEEKRTSKSFKIVDMNENVPPDPRAKDYNTGKPVQRPNGWMVPRVPIRVNNTTATWGDWSAFWKSNWVWHENWEKVGTGIFDEKGKETYEWVDNGEWVDEGDWEYFWNSYSAFLSANYKIKPDDKVPTAKQFYDRWEMKSGYGLNIEVDVATSTDAPSSAVTSAQNVISYFPEFNYNTYWRLSEKTSNRKFELQKNKYSPNERRVHYTPLWFPDDEKYTPYSEVIDLWTPAGMLSVGLDDYIDIKGNVFDDWRVVPAEP</sequence>
<feature type="signal peptide" evidence="1">
    <location>
        <begin position="1"/>
        <end position="24"/>
    </location>
</feature>
<dbReference type="InterPro" id="IPR058508">
    <property type="entry name" value="DUF8195"/>
</dbReference>
<feature type="domain" description="DUF8195" evidence="3">
    <location>
        <begin position="415"/>
        <end position="649"/>
    </location>
</feature>
<dbReference type="AlphaFoldDB" id="A0A1M5UA13"/>
<evidence type="ECO:0000256" key="1">
    <source>
        <dbReference type="SAM" id="SignalP"/>
    </source>
</evidence>
<keyword evidence="5" id="KW-1185">Reference proteome</keyword>
<name>A0A1M5UA13_9FIRM</name>
<gene>
    <name evidence="4" type="ORF">SAMN02745180_00572</name>
</gene>
<evidence type="ECO:0000313" key="5">
    <source>
        <dbReference type="Proteomes" id="UP000184389"/>
    </source>
</evidence>
<dbReference type="Proteomes" id="UP000184389">
    <property type="component" value="Unassembled WGS sequence"/>
</dbReference>
<accession>A0A1M5UA13</accession>
<dbReference type="Pfam" id="PF26614">
    <property type="entry name" value="DUF8194"/>
    <property type="match status" value="1"/>
</dbReference>
<evidence type="ECO:0000313" key="4">
    <source>
        <dbReference type="EMBL" id="SHH59748.1"/>
    </source>
</evidence>
<dbReference type="Pfam" id="PF26615">
    <property type="entry name" value="DUF8195"/>
    <property type="match status" value="1"/>
</dbReference>
<keyword evidence="1" id="KW-0732">Signal</keyword>
<dbReference type="OrthoDB" id="9768560at2"/>
<dbReference type="EMBL" id="FQXR01000003">
    <property type="protein sequence ID" value="SHH59748.1"/>
    <property type="molecule type" value="Genomic_DNA"/>
</dbReference>
<organism evidence="4 5">
    <name type="scientific">Sporanaerobacter acetigenes DSM 13106</name>
    <dbReference type="NCBI Taxonomy" id="1123281"/>
    <lineage>
        <taxon>Bacteria</taxon>
        <taxon>Bacillati</taxon>
        <taxon>Bacillota</taxon>
        <taxon>Tissierellia</taxon>
        <taxon>Tissierellales</taxon>
        <taxon>Sporanaerobacteraceae</taxon>
        <taxon>Sporanaerobacter</taxon>
    </lineage>
</organism>
<dbReference type="InterPro" id="IPR058507">
    <property type="entry name" value="DUF8194"/>
</dbReference>
<dbReference type="RefSeq" id="WP_072743156.1">
    <property type="nucleotide sequence ID" value="NZ_FQXR01000003.1"/>
</dbReference>
<feature type="domain" description="DUF8194" evidence="2">
    <location>
        <begin position="319"/>
        <end position="397"/>
    </location>
</feature>
<evidence type="ECO:0000259" key="3">
    <source>
        <dbReference type="Pfam" id="PF26615"/>
    </source>
</evidence>
<evidence type="ECO:0008006" key="6">
    <source>
        <dbReference type="Google" id="ProtNLM"/>
    </source>
</evidence>
<proteinExistence type="predicted"/>
<feature type="chain" id="PRO_5012883835" description="DUF5704 domain-containing protein" evidence="1">
    <location>
        <begin position="25"/>
        <end position="656"/>
    </location>
</feature>
<evidence type="ECO:0000259" key="2">
    <source>
        <dbReference type="Pfam" id="PF26614"/>
    </source>
</evidence>
<protein>
    <recommendedName>
        <fullName evidence="6">DUF5704 domain-containing protein</fullName>
    </recommendedName>
</protein>